<dbReference type="RefSeq" id="XP_013176653.1">
    <property type="nucleotide sequence ID" value="XM_013321199.1"/>
</dbReference>
<keyword evidence="1" id="KW-0597">Phosphoprotein</keyword>
<dbReference type="GeneID" id="106124490"/>
<feature type="repeat" description="ANK" evidence="4">
    <location>
        <begin position="1189"/>
        <end position="1221"/>
    </location>
</feature>
<dbReference type="InterPro" id="IPR002110">
    <property type="entry name" value="Ankyrin_rpt"/>
</dbReference>
<feature type="region of interest" description="Disordered" evidence="5">
    <location>
        <begin position="1730"/>
        <end position="1758"/>
    </location>
</feature>
<dbReference type="Pfam" id="PF00023">
    <property type="entry name" value="Ank"/>
    <property type="match status" value="2"/>
</dbReference>
<feature type="region of interest" description="Disordered" evidence="5">
    <location>
        <begin position="1"/>
        <end position="45"/>
    </location>
</feature>
<dbReference type="InterPro" id="IPR058018">
    <property type="entry name" value="AAA_lid_TANC1/2"/>
</dbReference>
<feature type="repeat" description="ANK" evidence="4">
    <location>
        <begin position="1355"/>
        <end position="1387"/>
    </location>
</feature>
<feature type="domain" description="TANC1/2-like winged helix" evidence="8">
    <location>
        <begin position="806"/>
        <end position="965"/>
    </location>
</feature>
<dbReference type="Pfam" id="PF25521">
    <property type="entry name" value="WHD_TANC1"/>
    <property type="match status" value="1"/>
</dbReference>
<keyword evidence="3 4" id="KW-0040">ANK repeat</keyword>
<dbReference type="InterPro" id="IPR051165">
    <property type="entry name" value="Multifunctional_ANK_Repeat"/>
</dbReference>
<evidence type="ECO:0000259" key="8">
    <source>
        <dbReference type="Pfam" id="PF25521"/>
    </source>
</evidence>
<proteinExistence type="predicted"/>
<feature type="repeat" description="ANK" evidence="4">
    <location>
        <begin position="1123"/>
        <end position="1155"/>
    </location>
</feature>
<feature type="repeat" description="ANK" evidence="4">
    <location>
        <begin position="1588"/>
        <end position="1620"/>
    </location>
</feature>
<dbReference type="PROSITE" id="PS50297">
    <property type="entry name" value="ANK_REP_REGION"/>
    <property type="match status" value="12"/>
</dbReference>
<feature type="region of interest" description="Disordered" evidence="5">
    <location>
        <begin position="1661"/>
        <end position="1707"/>
    </location>
</feature>
<feature type="compositionally biased region" description="Basic and acidic residues" evidence="5">
    <location>
        <begin position="1782"/>
        <end position="1794"/>
    </location>
</feature>
<feature type="region of interest" description="Disordered" evidence="5">
    <location>
        <begin position="1772"/>
        <end position="1822"/>
    </location>
</feature>
<feature type="region of interest" description="Disordered" evidence="5">
    <location>
        <begin position="453"/>
        <end position="567"/>
    </location>
</feature>
<dbReference type="InterPro" id="IPR058056">
    <property type="entry name" value="WH_TANC1/2"/>
</dbReference>
<feature type="compositionally biased region" description="Basic and acidic residues" evidence="5">
    <location>
        <begin position="1735"/>
        <end position="1758"/>
    </location>
</feature>
<evidence type="ECO:0000313" key="9">
    <source>
        <dbReference type="RefSeq" id="XP_013176653.1"/>
    </source>
</evidence>
<feature type="region of interest" description="Disordered" evidence="5">
    <location>
        <begin position="306"/>
        <end position="382"/>
    </location>
</feature>
<feature type="compositionally biased region" description="Low complexity" evidence="5">
    <location>
        <begin position="1811"/>
        <end position="1822"/>
    </location>
</feature>
<dbReference type="PRINTS" id="PR01415">
    <property type="entry name" value="ANKYRIN"/>
</dbReference>
<feature type="repeat" description="ANK" evidence="4">
    <location>
        <begin position="1222"/>
        <end position="1254"/>
    </location>
</feature>
<feature type="repeat" description="ANK" evidence="4">
    <location>
        <begin position="1555"/>
        <end position="1587"/>
    </location>
</feature>
<evidence type="ECO:0000259" key="7">
    <source>
        <dbReference type="Pfam" id="PF25520"/>
    </source>
</evidence>
<feature type="repeat" description="ANK" evidence="4">
    <location>
        <begin position="1289"/>
        <end position="1321"/>
    </location>
</feature>
<dbReference type="Pfam" id="PF13637">
    <property type="entry name" value="Ank_4"/>
    <property type="match status" value="2"/>
</dbReference>
<feature type="compositionally biased region" description="Basic and acidic residues" evidence="5">
    <location>
        <begin position="532"/>
        <end position="556"/>
    </location>
</feature>
<accession>A0AAJ7EGM2</accession>
<feature type="compositionally biased region" description="Low complexity" evidence="5">
    <location>
        <begin position="1685"/>
        <end position="1699"/>
    </location>
</feature>
<evidence type="ECO:0000256" key="3">
    <source>
        <dbReference type="ARBA" id="ARBA00023043"/>
    </source>
</evidence>
<feature type="repeat" description="ANK" evidence="4">
    <location>
        <begin position="1255"/>
        <end position="1288"/>
    </location>
</feature>
<dbReference type="PANTHER" id="PTHR24123">
    <property type="entry name" value="ANKYRIN REPEAT-CONTAINING"/>
    <property type="match status" value="1"/>
</dbReference>
<feature type="compositionally biased region" description="Basic and acidic residues" evidence="5">
    <location>
        <begin position="132"/>
        <end position="171"/>
    </location>
</feature>
<feature type="compositionally biased region" description="Basic and acidic residues" evidence="5">
    <location>
        <begin position="489"/>
        <end position="502"/>
    </location>
</feature>
<evidence type="ECO:0000256" key="1">
    <source>
        <dbReference type="ARBA" id="ARBA00022553"/>
    </source>
</evidence>
<sequence>MSNQMPIYSQVVPKSQFKGKNSKSMATRESRGQNLARADFDPLNFNHGGNIQLMNAPLENRIEKLEKRESRRKEETSRSRRKNDSSEGKVEAYLRQNQVSMRQQQHRHSAVRQAEHRVNLRSLPLNEVSTPRGHDRTPTDRHRGFPERERDGCREYRRERERDKDRERDNFDFDGTPLSPIASRAHDKDSNRPVRKSSSAHKVTEATITTDKRRFFCREWAFQKIAHCLEQRPVSKTCGALILGDAGSGKTALCQELSQPGQGPQARQQRALNRRLLARYFIQGDNENSLRPGEFVRSVAMQILSHSSRRPRTDAERDQSPRDDSTPLTNRRNSEEERLIQRFSELGDDGEESSKPLLADSEAEQRTDEEECGSGRRTRTIDRIHERDAYTDSMPAASMLLQHDDAALTHTDDLPEILPRSSVKATNPFMNDENNPDFRLYENHENLFLRNISQRQSKEMRNSRLLRQSSEPLTEKKPSLLQKSLSTEQKNDSSSENEKPKVENSPPKSRIPVANFRYPNKSELRPNSNESSPHKRLDDKKEPPTSPRGEETEHPEYQNILAQEEANEQIDIEKLLEKKRSESDDMPPPIPSLPISPRTLIANAYYDKLLSEPEIQQALLPHHLEKNPDECFKKALLFPLLEIDPPKQCLFLLVDAIDEGSISGQTQSESSDSVAALLARHQHLLPHWLLLVCTARRHCKGLTKMFTGFRKITLDELQRAHVSADVQRYVLARLDTEPKLRARVSSDSAAAAAAAAALDHLRIKSDGCLLYLEKVLDGVADGFIALREIREIPGTLNGLYLWLAQRLFHGRRFTKVRLLLDVLLAARCGVTEEMLYKCLLTKEYSVTREDFNRRLHLLRRILVMERSTGFLSIFHHSFAAWLVDVKHCTRRYLCCPPDGHAALAMYYTLDAKRLSALEIHNYVYHMTHLEQHMAAQKKNKQEDQDESLDLHTLILLWVLDSGCDVESALKRETETIKQIEHTDSENNEIKPEEKELDPESEGKDSLSEPSALESLMPELVSGSEAQWPRDRRVMRALLELSRAEPTPNVSDSEHIDDIQDLHDLLSSEQAMEGEEMQEGSAEEPEEVVVDPATVHELATRGDDDTLSILLKRYPQLALATDASGSTALHAAARGGRAGCAALLLRTGADASAADADGWSPLRAAAWAGHSEVVEVLLEHGCDVDCVDADNRTALRAAAWSGHEAVVARLLAGGARPDLADAEGRTPLIAAAYMGHADIVRALLDAGADVDHSDADGRTALAVAALCAAGAPCAALLIERGADVHKADRDRATPLLVAAFEGHTEICELLLEAEADIEASDMAGRTALWAAASAGHARTVRLLLFWGACVDNMDAEGRTVLSTAAAQGNVEVVRQLLDRGLDEHHRDNSGWTPLHYAAFEGHIEVCEALLEAGAKVDEADNDGKGALMLAAQEGHTRLVSLLLDDWAAPVDQHAHDGKTALRLAALEGHFETVAALQERGADVDALDADRRSTLYVLALDNRLAMARQLLTCGSSVHCSDSEGRTPLHVSAWQGHTEMVNLLITVGGARVDGRDRCARTALHAAAWRGRTAALKALLRHGASPSAVCTQGATPLGIAAQEGHEECVLWLLQHGADPMQADHCGRTPAKVAWRAGHANICRLLERWAAPSAPAVPVATAAPPVSTLDELPRPRPAGSPDYKRRSVHSSNSTKSSSNLTGGSARSHEQPEQDIPIHDKMNRANLSLSFAQQVARCGRSRREKERDEPIPEHHAVEKDAKLRSYIANERDAELQGYARARGRGRDRRREERHGCERDTSPLYASPPRSPLSDVCSPTAPAPASASASATHAAQPLAVFGSQPASLSGVQPVVTDTHFNRDTHMRIILGRDNKTPGDRQDSEVWSRRGRAAYTRIVGSIGRARGRIFKKTKNKRNGIVTNPAMRLVNNVRNGLDNAAANIRRTGVALAASASSANPAVKTNAFQWRKETPL</sequence>
<gene>
    <name evidence="9" type="primary">LOC106124490</name>
</gene>
<dbReference type="Pfam" id="PF25520">
    <property type="entry name" value="AAA_lid_TANC1"/>
    <property type="match status" value="1"/>
</dbReference>
<dbReference type="Proteomes" id="UP000694872">
    <property type="component" value="Unplaced"/>
</dbReference>
<feature type="domain" description="TANC1/2-like AAA+ ATPase lid" evidence="7">
    <location>
        <begin position="716"/>
        <end position="804"/>
    </location>
</feature>
<dbReference type="KEGG" id="pxu:106124490"/>
<evidence type="ECO:0000259" key="6">
    <source>
        <dbReference type="Pfam" id="PF13191"/>
    </source>
</evidence>
<dbReference type="SMART" id="SM00248">
    <property type="entry name" value="ANK"/>
    <property type="match status" value="15"/>
</dbReference>
<feature type="compositionally biased region" description="Basic and acidic residues" evidence="5">
    <location>
        <begin position="977"/>
        <end position="993"/>
    </location>
</feature>
<dbReference type="PROSITE" id="PS50088">
    <property type="entry name" value="ANK_REPEAT"/>
    <property type="match status" value="13"/>
</dbReference>
<feature type="repeat" description="ANK" evidence="4">
    <location>
        <begin position="1455"/>
        <end position="1487"/>
    </location>
</feature>
<dbReference type="PANTHER" id="PTHR24123:SF65">
    <property type="entry name" value="ANKYRIN REPEAT DOMAIN-CONTAINING PROTEIN 50"/>
    <property type="match status" value="1"/>
</dbReference>
<feature type="compositionally biased region" description="Basic and acidic residues" evidence="5">
    <location>
        <begin position="311"/>
        <end position="325"/>
    </location>
</feature>
<evidence type="ECO:0000256" key="2">
    <source>
        <dbReference type="ARBA" id="ARBA00022737"/>
    </source>
</evidence>
<evidence type="ECO:0000256" key="4">
    <source>
        <dbReference type="PROSITE-ProRule" id="PRU00023"/>
    </source>
</evidence>
<protein>
    <submittedName>
        <fullName evidence="9">Ankyrin repeat domain-containing protein 50 isoform X1</fullName>
    </submittedName>
</protein>
<feature type="repeat" description="ANK" evidence="4">
    <location>
        <begin position="1521"/>
        <end position="1545"/>
    </location>
</feature>
<feature type="repeat" description="ANK" evidence="4">
    <location>
        <begin position="1322"/>
        <end position="1354"/>
    </location>
</feature>
<dbReference type="InterPro" id="IPR041664">
    <property type="entry name" value="AAA_16"/>
</dbReference>
<keyword evidence="2" id="KW-0677">Repeat</keyword>
<dbReference type="Gene3D" id="1.25.40.20">
    <property type="entry name" value="Ankyrin repeat-containing domain"/>
    <property type="match status" value="5"/>
</dbReference>
<organism evidence="9">
    <name type="scientific">Papilio xuthus</name>
    <name type="common">Asian swallowtail butterfly</name>
    <dbReference type="NCBI Taxonomy" id="66420"/>
    <lineage>
        <taxon>Eukaryota</taxon>
        <taxon>Metazoa</taxon>
        <taxon>Ecdysozoa</taxon>
        <taxon>Arthropoda</taxon>
        <taxon>Hexapoda</taxon>
        <taxon>Insecta</taxon>
        <taxon>Pterygota</taxon>
        <taxon>Neoptera</taxon>
        <taxon>Endopterygota</taxon>
        <taxon>Lepidoptera</taxon>
        <taxon>Glossata</taxon>
        <taxon>Ditrysia</taxon>
        <taxon>Papilionoidea</taxon>
        <taxon>Papilionidae</taxon>
        <taxon>Papilioninae</taxon>
        <taxon>Papilio</taxon>
    </lineage>
</organism>
<dbReference type="Pfam" id="PF12796">
    <property type="entry name" value="Ank_2"/>
    <property type="match status" value="4"/>
</dbReference>
<evidence type="ECO:0000256" key="5">
    <source>
        <dbReference type="SAM" id="MobiDB-lite"/>
    </source>
</evidence>
<feature type="repeat" description="ANK" evidence="4">
    <location>
        <begin position="1156"/>
        <end position="1188"/>
    </location>
</feature>
<dbReference type="Pfam" id="PF13191">
    <property type="entry name" value="AAA_16"/>
    <property type="match status" value="1"/>
</dbReference>
<feature type="repeat" description="ANK" evidence="4">
    <location>
        <begin position="1388"/>
        <end position="1420"/>
    </location>
</feature>
<feature type="compositionally biased region" description="Basic and acidic residues" evidence="5">
    <location>
        <begin position="65"/>
        <end position="92"/>
    </location>
</feature>
<reference evidence="9" key="1">
    <citation type="submission" date="2025-08" db="UniProtKB">
        <authorList>
            <consortium name="RefSeq"/>
        </authorList>
    </citation>
    <scope>IDENTIFICATION</scope>
</reference>
<feature type="domain" description="Orc1-like AAA ATPase" evidence="6">
    <location>
        <begin position="214"/>
        <end position="358"/>
    </location>
</feature>
<dbReference type="InterPro" id="IPR036770">
    <property type="entry name" value="Ankyrin_rpt-contain_sf"/>
</dbReference>
<feature type="region of interest" description="Disordered" evidence="5">
    <location>
        <begin position="65"/>
        <end position="205"/>
    </location>
</feature>
<dbReference type="SUPFAM" id="SSF48403">
    <property type="entry name" value="Ankyrin repeat"/>
    <property type="match status" value="2"/>
</dbReference>
<feature type="region of interest" description="Disordered" evidence="5">
    <location>
        <begin position="977"/>
        <end position="1023"/>
    </location>
</feature>
<name>A0AAJ7EGM2_PAPXU</name>